<dbReference type="Gene3D" id="3.90.226.10">
    <property type="entry name" value="2-enoyl-CoA Hydratase, Chain A, domain 1"/>
    <property type="match status" value="1"/>
</dbReference>
<keyword evidence="5" id="KW-0547">Nucleotide-binding</keyword>
<evidence type="ECO:0000313" key="8">
    <source>
        <dbReference type="Proteomes" id="UP000316394"/>
    </source>
</evidence>
<comment type="catalytic activity">
    <reaction evidence="5">
        <text>N(6)-carboxybiotinyl-L-lysyl-[protein] + acetyl-CoA = N(6)-biotinyl-L-lysyl-[protein] + malonyl-CoA</text>
        <dbReference type="Rhea" id="RHEA:54728"/>
        <dbReference type="Rhea" id="RHEA-COMP:10505"/>
        <dbReference type="Rhea" id="RHEA-COMP:10506"/>
        <dbReference type="ChEBI" id="CHEBI:57288"/>
        <dbReference type="ChEBI" id="CHEBI:57384"/>
        <dbReference type="ChEBI" id="CHEBI:83144"/>
        <dbReference type="ChEBI" id="CHEBI:83145"/>
        <dbReference type="EC" id="2.1.3.15"/>
    </reaction>
</comment>
<evidence type="ECO:0000256" key="5">
    <source>
        <dbReference type="HAMAP-Rule" id="MF_01395"/>
    </source>
</evidence>
<dbReference type="GO" id="GO:0016743">
    <property type="term" value="F:carboxyl- or carbamoyltransferase activity"/>
    <property type="evidence" value="ECO:0007669"/>
    <property type="project" value="UniProtKB-UniRule"/>
</dbReference>
<dbReference type="EMBL" id="CP041676">
    <property type="protein sequence ID" value="QDR72437.1"/>
    <property type="molecule type" value="Genomic_DNA"/>
</dbReference>
<dbReference type="PANTHER" id="PTHR42995">
    <property type="entry name" value="ACETYL-COENZYME A CARBOXYLASE CARBOXYL TRANSFERASE SUBUNIT BETA, CHLOROPLASTIC"/>
    <property type="match status" value="1"/>
</dbReference>
<dbReference type="Pfam" id="PF01039">
    <property type="entry name" value="Carboxyl_trans"/>
    <property type="match status" value="1"/>
</dbReference>
<dbReference type="GO" id="GO:0003989">
    <property type="term" value="F:acetyl-CoA carboxylase activity"/>
    <property type="evidence" value="ECO:0007669"/>
    <property type="project" value="InterPro"/>
</dbReference>
<feature type="binding site" evidence="5">
    <location>
        <position position="43"/>
    </location>
    <ligand>
        <name>Zn(2+)</name>
        <dbReference type="ChEBI" id="CHEBI:29105"/>
    </ligand>
</feature>
<feature type="binding site" evidence="5">
    <location>
        <position position="58"/>
    </location>
    <ligand>
        <name>Zn(2+)</name>
        <dbReference type="ChEBI" id="CHEBI:29105"/>
    </ligand>
</feature>
<name>A0A517D5D1_LIMRT</name>
<reference evidence="7 8" key="1">
    <citation type="submission" date="2019-07" db="EMBL/GenBank/DDBJ databases">
        <title>Gastrointestinal microbiota of Peromyscus leucopus, the white-footed mouse.</title>
        <authorList>
            <person name="Milovic A."/>
            <person name="Bassam K."/>
            <person name="Barbour A.G."/>
        </authorList>
    </citation>
    <scope>NUCLEOTIDE SEQUENCE [LARGE SCALE GENOMIC DNA]</scope>
    <source>
        <strain evidence="7 8">LL7</strain>
    </source>
</reference>
<dbReference type="GO" id="GO:0006633">
    <property type="term" value="P:fatty acid biosynthetic process"/>
    <property type="evidence" value="ECO:0007669"/>
    <property type="project" value="UniProtKB-KW"/>
</dbReference>
<dbReference type="InterPro" id="IPR034733">
    <property type="entry name" value="AcCoA_carboxyl_beta"/>
</dbReference>
<dbReference type="GO" id="GO:0009317">
    <property type="term" value="C:acetyl-CoA carboxylase complex"/>
    <property type="evidence" value="ECO:0007669"/>
    <property type="project" value="InterPro"/>
</dbReference>
<keyword evidence="4 5" id="KW-0443">Lipid metabolism</keyword>
<dbReference type="HAMAP" id="MF_01395">
    <property type="entry name" value="AcetylCoA_CT_beta"/>
    <property type="match status" value="1"/>
</dbReference>
<keyword evidence="5" id="KW-0963">Cytoplasm</keyword>
<dbReference type="PROSITE" id="PS50980">
    <property type="entry name" value="COA_CT_NTER"/>
    <property type="match status" value="1"/>
</dbReference>
<dbReference type="GO" id="GO:2001295">
    <property type="term" value="P:malonyl-CoA biosynthetic process"/>
    <property type="evidence" value="ECO:0007669"/>
    <property type="project" value="UniProtKB-UniRule"/>
</dbReference>
<comment type="subunit">
    <text evidence="5">Acetyl-CoA carboxylase is a heterohexamer composed of biotin carboxyl carrier protein (AccB), biotin carboxylase (AccC) and two subunits each of ACCase subunit alpha (AccA) and ACCase subunit beta (AccD).</text>
</comment>
<comment type="subcellular location">
    <subcellularLocation>
        <location evidence="5">Cytoplasm</location>
    </subcellularLocation>
</comment>
<proteinExistence type="inferred from homology"/>
<dbReference type="AlphaFoldDB" id="A0A517D5D1"/>
<feature type="binding site" evidence="5">
    <location>
        <position position="40"/>
    </location>
    <ligand>
        <name>Zn(2+)</name>
        <dbReference type="ChEBI" id="CHEBI:29105"/>
    </ligand>
</feature>
<evidence type="ECO:0000259" key="6">
    <source>
        <dbReference type="PROSITE" id="PS50980"/>
    </source>
</evidence>
<organism evidence="7 8">
    <name type="scientific">Limosilactobacillus reuteri</name>
    <name type="common">Lactobacillus reuteri</name>
    <dbReference type="NCBI Taxonomy" id="1598"/>
    <lineage>
        <taxon>Bacteria</taxon>
        <taxon>Bacillati</taxon>
        <taxon>Bacillota</taxon>
        <taxon>Bacilli</taxon>
        <taxon>Lactobacillales</taxon>
        <taxon>Lactobacillaceae</taxon>
        <taxon>Limosilactobacillus</taxon>
    </lineage>
</organism>
<keyword evidence="5" id="KW-0067">ATP-binding</keyword>
<keyword evidence="5" id="KW-0479">Metal-binding</keyword>
<feature type="binding site" evidence="5">
    <location>
        <position position="61"/>
    </location>
    <ligand>
        <name>Zn(2+)</name>
        <dbReference type="ChEBI" id="CHEBI:29105"/>
    </ligand>
</feature>
<keyword evidence="5" id="KW-0275">Fatty acid biosynthesis</keyword>
<gene>
    <name evidence="5" type="primary">accD</name>
    <name evidence="7" type="ORF">FOD75_04715</name>
</gene>
<comment type="cofactor">
    <cofactor evidence="5">
        <name>Zn(2+)</name>
        <dbReference type="ChEBI" id="CHEBI:29105"/>
    </cofactor>
    <text evidence="5">Binds 1 zinc ion per subunit.</text>
</comment>
<dbReference type="InterPro" id="IPR000438">
    <property type="entry name" value="Acetyl_CoA_COase_Trfase_b_su"/>
</dbReference>
<dbReference type="Proteomes" id="UP000316394">
    <property type="component" value="Chromosome"/>
</dbReference>
<keyword evidence="3 5" id="KW-0863">Zinc-finger</keyword>
<dbReference type="InterPro" id="IPR011762">
    <property type="entry name" value="COA_CT_N"/>
</dbReference>
<keyword evidence="1 5" id="KW-0444">Lipid biosynthesis</keyword>
<comment type="pathway">
    <text evidence="5">Lipid metabolism; malonyl-CoA biosynthesis; malonyl-CoA from acetyl-CoA: step 1/1.</text>
</comment>
<keyword evidence="5" id="KW-0276">Fatty acid metabolism</keyword>
<dbReference type="PRINTS" id="PR01070">
    <property type="entry name" value="ACCCTRFRASEB"/>
</dbReference>
<accession>A0A517D5D1</accession>
<evidence type="ECO:0000256" key="4">
    <source>
        <dbReference type="ARBA" id="ARBA00023098"/>
    </source>
</evidence>
<dbReference type="EC" id="2.1.3.15" evidence="5"/>
<evidence type="ECO:0000256" key="3">
    <source>
        <dbReference type="ARBA" id="ARBA00022771"/>
    </source>
</evidence>
<feature type="domain" description="CoA carboxyltransferase N-terminal" evidence="6">
    <location>
        <begin position="36"/>
        <end position="292"/>
    </location>
</feature>
<keyword evidence="2 5" id="KW-0808">Transferase</keyword>
<evidence type="ECO:0000256" key="2">
    <source>
        <dbReference type="ARBA" id="ARBA00022679"/>
    </source>
</evidence>
<dbReference type="PANTHER" id="PTHR42995:SF5">
    <property type="entry name" value="ACETYL-COENZYME A CARBOXYLASE CARBOXYL TRANSFERASE SUBUNIT BETA, CHLOROPLASTIC"/>
    <property type="match status" value="1"/>
</dbReference>
<keyword evidence="5" id="KW-0862">Zinc</keyword>
<dbReference type="GO" id="GO:0008270">
    <property type="term" value="F:zinc ion binding"/>
    <property type="evidence" value="ECO:0007669"/>
    <property type="project" value="UniProtKB-UniRule"/>
</dbReference>
<dbReference type="UniPathway" id="UPA00655">
    <property type="reaction ID" value="UER00711"/>
</dbReference>
<comment type="similarity">
    <text evidence="5">Belongs to the AccD/PCCB family.</text>
</comment>
<dbReference type="SUPFAM" id="SSF52096">
    <property type="entry name" value="ClpP/crotonase"/>
    <property type="match status" value="1"/>
</dbReference>
<comment type="caution">
    <text evidence="5">Lacks conserved residue(s) required for the propagation of feature annotation.</text>
</comment>
<sequence>MEEGADSVKLYDQNNTLSERHIKADKNADERVPDQMWLRCPHCHQLLFAKQLTQYAVCPDCDYGLRMPARHRLSWLVDSFKEFDGDLQTKDPLHFPGYQEKVSKLQRQTKLNDSVLTGLTGEASINNQLFSLGIMDPTFIMGSLGTVTVEKITRLFEYATTHRQAVVLFTASGGARMQEGIMSLMQMAKVSQAINEHAVADLLYIVVLTDPTTGGVTASFAMDGDIILAEPHALVGFAGRRVIEQTIHQQIPVDLQSAENILNHGFIDRIVKRQDEKQLLEWLLKTGSVANE</sequence>
<protein>
    <recommendedName>
        <fullName evidence="5">Acetyl-coenzyme A carboxylase carboxyl transferase subunit beta</fullName>
        <shortName evidence="5">ACCase subunit beta</shortName>
        <shortName evidence="5">Acetyl-CoA carboxylase carboxyltransferase subunit beta</shortName>
        <ecNumber evidence="5">2.1.3.15</ecNumber>
    </recommendedName>
</protein>
<evidence type="ECO:0000256" key="1">
    <source>
        <dbReference type="ARBA" id="ARBA00022516"/>
    </source>
</evidence>
<evidence type="ECO:0000313" key="7">
    <source>
        <dbReference type="EMBL" id="QDR72437.1"/>
    </source>
</evidence>
<dbReference type="InterPro" id="IPR029045">
    <property type="entry name" value="ClpP/crotonase-like_dom_sf"/>
</dbReference>
<comment type="function">
    <text evidence="5">Component of the acetyl coenzyme A carboxylase (ACC) complex. Biotin carboxylase (BC) catalyzes the carboxylation of biotin on its carrier protein (BCCP) and then the CO(2) group is transferred by the transcarboxylase to acetyl-CoA to form malonyl-CoA.</text>
</comment>
<dbReference type="GO" id="GO:0005524">
    <property type="term" value="F:ATP binding"/>
    <property type="evidence" value="ECO:0007669"/>
    <property type="project" value="UniProtKB-KW"/>
</dbReference>